<dbReference type="GeneID" id="9053810"/>
<evidence type="ECO:0000313" key="2">
    <source>
        <dbReference type="EMBL" id="EER20266.1"/>
    </source>
</evidence>
<feature type="region of interest" description="Disordered" evidence="1">
    <location>
        <begin position="1"/>
        <end position="22"/>
    </location>
</feature>
<dbReference type="InParanoid" id="C5K5H7"/>
<proteinExistence type="predicted"/>
<keyword evidence="3" id="KW-1185">Reference proteome</keyword>
<dbReference type="AlphaFoldDB" id="C5K5H7"/>
<feature type="compositionally biased region" description="Acidic residues" evidence="1">
    <location>
        <begin position="1"/>
        <end position="11"/>
    </location>
</feature>
<gene>
    <name evidence="2" type="ORF">Pmar_PMAR028426</name>
</gene>
<evidence type="ECO:0000313" key="3">
    <source>
        <dbReference type="Proteomes" id="UP000007800"/>
    </source>
</evidence>
<dbReference type="Proteomes" id="UP000007800">
    <property type="component" value="Unassembled WGS sequence"/>
</dbReference>
<reference evidence="2 3" key="1">
    <citation type="submission" date="2008-07" db="EMBL/GenBank/DDBJ databases">
        <authorList>
            <person name="El-Sayed N."/>
            <person name="Caler E."/>
            <person name="Inman J."/>
            <person name="Amedeo P."/>
            <person name="Hass B."/>
            <person name="Wortman J."/>
        </authorList>
    </citation>
    <scope>NUCLEOTIDE SEQUENCE [LARGE SCALE GENOMIC DNA]</scope>
    <source>
        <strain evidence="3">ATCC 50983 / TXsc</strain>
    </source>
</reference>
<dbReference type="EMBL" id="GG670622">
    <property type="protein sequence ID" value="EER20266.1"/>
    <property type="molecule type" value="Genomic_DNA"/>
</dbReference>
<accession>C5K5H7</accession>
<dbReference type="RefSeq" id="XP_002788470.1">
    <property type="nucleotide sequence ID" value="XM_002788424.1"/>
</dbReference>
<organism evidence="3">
    <name type="scientific">Perkinsus marinus (strain ATCC 50983 / TXsc)</name>
    <dbReference type="NCBI Taxonomy" id="423536"/>
    <lineage>
        <taxon>Eukaryota</taxon>
        <taxon>Sar</taxon>
        <taxon>Alveolata</taxon>
        <taxon>Perkinsozoa</taxon>
        <taxon>Perkinsea</taxon>
        <taxon>Perkinsida</taxon>
        <taxon>Perkinsidae</taxon>
        <taxon>Perkinsus</taxon>
    </lineage>
</organism>
<name>C5K5H7_PERM5</name>
<evidence type="ECO:0000256" key="1">
    <source>
        <dbReference type="SAM" id="MobiDB-lite"/>
    </source>
</evidence>
<dbReference type="OMA" id="FCENPLV"/>
<protein>
    <submittedName>
        <fullName evidence="2">Uncharacterized protein</fullName>
    </submittedName>
</protein>
<sequence length="145" mass="15914">MTVAESSEELEHDTGTEKDSVTNTSLSPEVIAVRDLIISWLTMVPVGINVLNVAVETLRAVAPDDSKETFGEGVDAASLVTNVHEGKVATVIKMLYEYGRTEDRKFQAAPRWVTSIMSKKTKPVTVSPMYEELTEGKADPHLDSY</sequence>